<dbReference type="RefSeq" id="WP_407867072.1">
    <property type="nucleotide sequence ID" value="NZ_BAAFZP010000002.1"/>
</dbReference>
<accession>A0ABQ0H723</accession>
<feature type="domain" description="Multidrug resistance protein MdtA-like barrel-sandwich hybrid" evidence="4">
    <location>
        <begin position="71"/>
        <end position="198"/>
    </location>
</feature>
<comment type="caution">
    <text evidence="6">The sequence shown here is derived from an EMBL/GenBank/DDBJ whole genome shotgun (WGS) entry which is preliminary data.</text>
</comment>
<gene>
    <name evidence="6" type="ORF">PPNSA23_46630</name>
</gene>
<evidence type="ECO:0008006" key="8">
    <source>
        <dbReference type="Google" id="ProtNLM"/>
    </source>
</evidence>
<reference evidence="6 7" key="1">
    <citation type="submission" date="2024-10" db="EMBL/GenBank/DDBJ databases">
        <title>Isolation, draft genome sequencing and identification of Phyllobacterium sp. NSA23, isolated from leaf soil.</title>
        <authorList>
            <person name="Akita H."/>
        </authorList>
    </citation>
    <scope>NUCLEOTIDE SEQUENCE [LARGE SCALE GENOMIC DNA]</scope>
    <source>
        <strain evidence="6 7">NSA23</strain>
    </source>
</reference>
<feature type="region of interest" description="Disordered" evidence="3">
    <location>
        <begin position="349"/>
        <end position="373"/>
    </location>
</feature>
<evidence type="ECO:0000313" key="7">
    <source>
        <dbReference type="Proteomes" id="UP001628091"/>
    </source>
</evidence>
<dbReference type="Gene3D" id="2.40.50.100">
    <property type="match status" value="1"/>
</dbReference>
<name>A0ABQ0H723_9HYPH</name>
<dbReference type="PANTHER" id="PTHR30469">
    <property type="entry name" value="MULTIDRUG RESISTANCE PROTEIN MDTA"/>
    <property type="match status" value="1"/>
</dbReference>
<protein>
    <recommendedName>
        <fullName evidence="8">Efflux RND transporter periplasmic adaptor subunit</fullName>
    </recommendedName>
</protein>
<evidence type="ECO:0000256" key="2">
    <source>
        <dbReference type="SAM" id="Coils"/>
    </source>
</evidence>
<evidence type="ECO:0000313" key="6">
    <source>
        <dbReference type="EMBL" id="GAB1584720.1"/>
    </source>
</evidence>
<evidence type="ECO:0000256" key="3">
    <source>
        <dbReference type="SAM" id="MobiDB-lite"/>
    </source>
</evidence>
<feature type="coiled-coil region" evidence="2">
    <location>
        <begin position="112"/>
        <end position="170"/>
    </location>
</feature>
<dbReference type="InterPro" id="IPR058625">
    <property type="entry name" value="MdtA-like_BSH"/>
</dbReference>
<dbReference type="Gene3D" id="2.40.30.170">
    <property type="match status" value="1"/>
</dbReference>
<feature type="compositionally biased region" description="Low complexity" evidence="3">
    <location>
        <begin position="439"/>
        <end position="461"/>
    </location>
</feature>
<dbReference type="SUPFAM" id="SSF111369">
    <property type="entry name" value="HlyD-like secretion proteins"/>
    <property type="match status" value="1"/>
</dbReference>
<evidence type="ECO:0000259" key="5">
    <source>
        <dbReference type="Pfam" id="PF25954"/>
    </source>
</evidence>
<dbReference type="EMBL" id="BAAFZP010000002">
    <property type="protein sequence ID" value="GAB1584720.1"/>
    <property type="molecule type" value="Genomic_DNA"/>
</dbReference>
<dbReference type="InterPro" id="IPR006143">
    <property type="entry name" value="RND_pump_MFP"/>
</dbReference>
<dbReference type="Pfam" id="PF25954">
    <property type="entry name" value="Beta-barrel_RND_2"/>
    <property type="match status" value="1"/>
</dbReference>
<keyword evidence="7" id="KW-1185">Reference proteome</keyword>
<dbReference type="Pfam" id="PF25917">
    <property type="entry name" value="BSH_RND"/>
    <property type="match status" value="1"/>
</dbReference>
<feature type="compositionally biased region" description="Gly residues" evidence="3">
    <location>
        <begin position="492"/>
        <end position="534"/>
    </location>
</feature>
<dbReference type="Gene3D" id="1.10.287.470">
    <property type="entry name" value="Helix hairpin bin"/>
    <property type="match status" value="1"/>
</dbReference>
<feature type="region of interest" description="Disordered" evidence="3">
    <location>
        <begin position="403"/>
        <end position="534"/>
    </location>
</feature>
<comment type="similarity">
    <text evidence="1">Belongs to the membrane fusion protein (MFP) (TC 8.A.1) family.</text>
</comment>
<sequence length="534" mass="54283">MRTSAWIAIGLLAAASAWFASSLVIGGSEEGKENAATAARPPQPTLVEVQPSTAEPVPLHIYAQGVAQPYRTADVVSSTGGTLDQVLVKEGDEVKAGAVLARVRPEARESQLRSAQARVNSLEADLQGLRDLEGQGYATESGVRDLESQLAEARASLQSIREEILDTTIEAPIPGIVNDVFANAGETLGAGTAVLRIVDNSPLRITLHISQRDIGRVDVGRVAAVSFATGDLAKGRVCFVAPAADPETRTFRVEIRVPNETRDIPSVVSVEVRFQTGEAEAHFVSPAILALNEEGTLGVKSVGEGGAVRFHKVEITRAVNNGIWVSGLPEKAQLIITGQGFVREGERVRVRKSEEGEQQNTAEAAAKEARLPTATIEAEHFDRAENLTEPPPAEVLCQGSASNRISTNSMPTGSTGATGAGVSTQSPGVGSSTGGTTGSQGSSPGMSNESGTQQGAGSGQSVPVAPSPEITPPRVSIPPLAQPPSQAPGPTQGQGGATQGGGASQGGGAAPPAAGSGGGATGSTPPGGAGGGAQ</sequence>
<proteinExistence type="inferred from homology"/>
<organism evidence="6 7">
    <name type="scientific">Phyllobacterium phragmitis</name>
    <dbReference type="NCBI Taxonomy" id="2670329"/>
    <lineage>
        <taxon>Bacteria</taxon>
        <taxon>Pseudomonadati</taxon>
        <taxon>Pseudomonadota</taxon>
        <taxon>Alphaproteobacteria</taxon>
        <taxon>Hyphomicrobiales</taxon>
        <taxon>Phyllobacteriaceae</taxon>
        <taxon>Phyllobacterium</taxon>
    </lineage>
</organism>
<evidence type="ECO:0000259" key="4">
    <source>
        <dbReference type="Pfam" id="PF25917"/>
    </source>
</evidence>
<feature type="domain" description="CusB-like beta-barrel" evidence="5">
    <location>
        <begin position="206"/>
        <end position="276"/>
    </location>
</feature>
<feature type="compositionally biased region" description="Low complexity" evidence="3">
    <location>
        <begin position="412"/>
        <end position="430"/>
    </location>
</feature>
<dbReference type="NCBIfam" id="TIGR01730">
    <property type="entry name" value="RND_mfp"/>
    <property type="match status" value="1"/>
</dbReference>
<dbReference type="Proteomes" id="UP001628091">
    <property type="component" value="Unassembled WGS sequence"/>
</dbReference>
<evidence type="ECO:0000256" key="1">
    <source>
        <dbReference type="ARBA" id="ARBA00009477"/>
    </source>
</evidence>
<dbReference type="InterPro" id="IPR058792">
    <property type="entry name" value="Beta-barrel_RND_2"/>
</dbReference>
<keyword evidence="2" id="KW-0175">Coiled coil</keyword>